<dbReference type="STRING" id="874156.GCA_001021555_00038"/>
<evidence type="ECO:0000313" key="2">
    <source>
        <dbReference type="EMBL" id="KLI65303.1"/>
    </source>
</evidence>
<comment type="caution">
    <text evidence="2">The sequence shown here is derived from an EMBL/GenBank/DDBJ whole genome shotgun (WGS) entry which is preliminary data.</text>
</comment>
<sequence length="306" mass="34040">MTGVSPVDSAQAGVLPTISIVLPVYNGARFLRPALDSVFAQTFGDFELIAVDDCSTDATPSILAEYAARDPRMRVITNPANCKLPASLNTGFAQARGQWLTWTSDDNLLLPEMLAQLLDAASGNPQADIIHADYRVIDENGDERARVTTGPDHDLVIDNTIGCCFLYRREVDTALGGYDEGLFGVEDYDFWLRARDHGFSFRRLASAPYLYRRHDGSLTDTRARRIHALLHERLAGVVSSLPRSRQRARARIRLVTRNPYTFRPHLLFAACIDSPAMVAGQWRTILRWLRTSLGVRARGLLGQRAA</sequence>
<dbReference type="AlphaFoldDB" id="A0A0H0XRW1"/>
<dbReference type="Gene3D" id="3.90.550.10">
    <property type="entry name" value="Spore Coat Polysaccharide Biosynthesis Protein SpsA, Chain A"/>
    <property type="match status" value="1"/>
</dbReference>
<feature type="domain" description="Glycosyltransferase 2-like" evidence="1">
    <location>
        <begin position="19"/>
        <end position="172"/>
    </location>
</feature>
<accession>A0A0H0XRW1</accession>
<evidence type="ECO:0000259" key="1">
    <source>
        <dbReference type="Pfam" id="PF00535"/>
    </source>
</evidence>
<keyword evidence="3" id="KW-1185">Reference proteome</keyword>
<dbReference type="PATRIC" id="fig|874156.12.peg.1277"/>
<dbReference type="PANTHER" id="PTHR43685:SF2">
    <property type="entry name" value="GLYCOSYLTRANSFERASE 2-LIKE DOMAIN-CONTAINING PROTEIN"/>
    <property type="match status" value="1"/>
</dbReference>
<dbReference type="InterPro" id="IPR050834">
    <property type="entry name" value="Glycosyltransf_2"/>
</dbReference>
<dbReference type="Proteomes" id="UP000053455">
    <property type="component" value="Unassembled WGS sequence"/>
</dbReference>
<dbReference type="OrthoDB" id="9813349at2"/>
<organism evidence="2 3">
    <name type="scientific">Aurantiacibacter marinus</name>
    <dbReference type="NCBI Taxonomy" id="874156"/>
    <lineage>
        <taxon>Bacteria</taxon>
        <taxon>Pseudomonadati</taxon>
        <taxon>Pseudomonadota</taxon>
        <taxon>Alphaproteobacteria</taxon>
        <taxon>Sphingomonadales</taxon>
        <taxon>Erythrobacteraceae</taxon>
        <taxon>Aurantiacibacter</taxon>
    </lineage>
</organism>
<dbReference type="InterPro" id="IPR029044">
    <property type="entry name" value="Nucleotide-diphossugar_trans"/>
</dbReference>
<dbReference type="EMBL" id="LBHU01000001">
    <property type="protein sequence ID" value="KLI65303.1"/>
    <property type="molecule type" value="Genomic_DNA"/>
</dbReference>
<dbReference type="Pfam" id="PF00535">
    <property type="entry name" value="Glycos_transf_2"/>
    <property type="match status" value="1"/>
</dbReference>
<dbReference type="PANTHER" id="PTHR43685">
    <property type="entry name" value="GLYCOSYLTRANSFERASE"/>
    <property type="match status" value="1"/>
</dbReference>
<protein>
    <recommendedName>
        <fullName evidence="1">Glycosyltransferase 2-like domain-containing protein</fullName>
    </recommendedName>
</protein>
<proteinExistence type="predicted"/>
<gene>
    <name evidence="2" type="ORF">AAV99_06165</name>
</gene>
<dbReference type="RefSeq" id="WP_047092919.1">
    <property type="nucleotide sequence ID" value="NZ_LBHU01000001.1"/>
</dbReference>
<reference evidence="2 3" key="1">
    <citation type="submission" date="2015-04" db="EMBL/GenBank/DDBJ databases">
        <title>The draft genome sequence of Erythrobacter marinus HWDM-33.</title>
        <authorList>
            <person name="Zhuang L."/>
            <person name="Liu Y."/>
            <person name="Shao Z."/>
        </authorList>
    </citation>
    <scope>NUCLEOTIDE SEQUENCE [LARGE SCALE GENOMIC DNA]</scope>
    <source>
        <strain evidence="2 3">HWDM-33</strain>
    </source>
</reference>
<name>A0A0H0XRW1_9SPHN</name>
<dbReference type="InterPro" id="IPR001173">
    <property type="entry name" value="Glyco_trans_2-like"/>
</dbReference>
<evidence type="ECO:0000313" key="3">
    <source>
        <dbReference type="Proteomes" id="UP000053455"/>
    </source>
</evidence>
<dbReference type="SUPFAM" id="SSF53448">
    <property type="entry name" value="Nucleotide-diphospho-sugar transferases"/>
    <property type="match status" value="1"/>
</dbReference>